<dbReference type="RefSeq" id="WP_259862278.1">
    <property type="nucleotide sequence ID" value="NZ_BAAAST010000005.1"/>
</dbReference>
<evidence type="ECO:0000313" key="2">
    <source>
        <dbReference type="EMBL" id="UWP84429.1"/>
    </source>
</evidence>
<evidence type="ECO:0000259" key="1">
    <source>
        <dbReference type="SMART" id="SM00642"/>
    </source>
</evidence>
<dbReference type="GO" id="GO:0016787">
    <property type="term" value="F:hydrolase activity"/>
    <property type="evidence" value="ECO:0007669"/>
    <property type="project" value="UniProtKB-KW"/>
</dbReference>
<dbReference type="SMART" id="SM00642">
    <property type="entry name" value="Aamy"/>
    <property type="match status" value="1"/>
</dbReference>
<dbReference type="CDD" id="cd11352">
    <property type="entry name" value="AmyAc_5"/>
    <property type="match status" value="1"/>
</dbReference>
<protein>
    <submittedName>
        <fullName evidence="2">Alpha-amylase family glycosyl hydrolase</fullName>
    </submittedName>
</protein>
<keyword evidence="2" id="KW-0378">Hydrolase</keyword>
<accession>A0ABY5W4P3</accession>
<name>A0ABY5W4P3_9ACTN</name>
<dbReference type="EMBL" id="CP073720">
    <property type="protein sequence ID" value="UWP84429.1"/>
    <property type="molecule type" value="Genomic_DNA"/>
</dbReference>
<proteinExistence type="predicted"/>
<dbReference type="InterPro" id="IPR006047">
    <property type="entry name" value="GH13_cat_dom"/>
</dbReference>
<dbReference type="PANTHER" id="PTHR10357:SF209">
    <property type="entry name" value="PERIPLASMIC ALPHA-AMYLASE"/>
    <property type="match status" value="1"/>
</dbReference>
<dbReference type="PANTHER" id="PTHR10357">
    <property type="entry name" value="ALPHA-AMYLASE FAMILY MEMBER"/>
    <property type="match status" value="1"/>
</dbReference>
<reference evidence="2" key="2">
    <citation type="submission" date="2022-09" db="EMBL/GenBank/DDBJ databases">
        <title>Biosynthetic gene clusters of Dactylosporangioum fulvum.</title>
        <authorList>
            <person name="Caradec T."/>
        </authorList>
    </citation>
    <scope>NUCLEOTIDE SEQUENCE</scope>
    <source>
        <strain evidence="2">NRRL B-16292</strain>
    </source>
</reference>
<dbReference type="Proteomes" id="UP001059617">
    <property type="component" value="Chromosome"/>
</dbReference>
<dbReference type="Pfam" id="PF00128">
    <property type="entry name" value="Alpha-amylase"/>
    <property type="match status" value="1"/>
</dbReference>
<sequence length="615" mass="68622">MELRRVADVDFAGLTRRAFHPSPAAWEDEVLYFLMVDRFSDGRETGCRDNAGRLVDRGGTPLISAGDHGNAVRTEEEATLWRAAGADWVGGNLAGLRSKLGYLRRLGITAVWVSPVLKQVAGRPSYHGYGIQNFLAVDPHFGTAEELRDLVAEAHATGIRVVLDVVLNHAGDVFAYEPDRQPPWMGSAYDVRGFRDAHGQPTLQFGDVPEAWPDGAVWPAELQRLGTFTGKGRIVHWDRYPEYLEGDFVGLKDITLGSGPADAYRPSPALVALTRAYQFWIAFADLDGFRVDTVKHLDPGAARYFASAIHEFAQSIGKERFYLIAEITGDRAFAYRTLDEVGMDAALGIADVQDRLESTAKGLREPREYFDLFRNSLQVGRESHTWFRDKVVTGYDDHDQVRKGDNKARFAADELGDRLTLVALALNATTLGIPCVYYGGEQHFDGRGGDDRYIREAMFGGRFGPFRSRGAHAFDEEHPTYRELARILDVRRRTPALRRGRQYLRPVSVDGVRFELPTARGLLPWSRIFADHEVLVAVNTDPDRAHTAWVTVDDGLHATGDELTCVYSTEKDREGTRVRVERRNGKSVELTVPPAGAVIYESAFLGRMLPVRSEI</sequence>
<feature type="domain" description="Glycosyl hydrolase family 13 catalytic" evidence="1">
    <location>
        <begin position="33"/>
        <end position="491"/>
    </location>
</feature>
<dbReference type="SUPFAM" id="SSF51445">
    <property type="entry name" value="(Trans)glycosidases"/>
    <property type="match status" value="1"/>
</dbReference>
<dbReference type="InterPro" id="IPR017853">
    <property type="entry name" value="GH"/>
</dbReference>
<organism evidence="2 3">
    <name type="scientific">Dactylosporangium fulvum</name>
    <dbReference type="NCBI Taxonomy" id="53359"/>
    <lineage>
        <taxon>Bacteria</taxon>
        <taxon>Bacillati</taxon>
        <taxon>Actinomycetota</taxon>
        <taxon>Actinomycetes</taxon>
        <taxon>Micromonosporales</taxon>
        <taxon>Micromonosporaceae</taxon>
        <taxon>Dactylosporangium</taxon>
    </lineage>
</organism>
<gene>
    <name evidence="2" type="ORF">Dfulv_09395</name>
</gene>
<reference evidence="2" key="1">
    <citation type="submission" date="2021-04" db="EMBL/GenBank/DDBJ databases">
        <authorList>
            <person name="Hartkoorn R.C."/>
            <person name="Beaudoing E."/>
            <person name="Hot D."/>
        </authorList>
    </citation>
    <scope>NUCLEOTIDE SEQUENCE</scope>
    <source>
        <strain evidence="2">NRRL B-16292</strain>
    </source>
</reference>
<keyword evidence="3" id="KW-1185">Reference proteome</keyword>
<dbReference type="Gene3D" id="3.20.20.80">
    <property type="entry name" value="Glycosidases"/>
    <property type="match status" value="1"/>
</dbReference>
<evidence type="ECO:0000313" key="3">
    <source>
        <dbReference type="Proteomes" id="UP001059617"/>
    </source>
</evidence>